<keyword evidence="2" id="KW-1133">Transmembrane helix</keyword>
<comment type="caution">
    <text evidence="3">The sequence shown here is derived from an EMBL/GenBank/DDBJ whole genome shotgun (WGS) entry which is preliminary data.</text>
</comment>
<evidence type="ECO:0000256" key="1">
    <source>
        <dbReference type="SAM" id="MobiDB-lite"/>
    </source>
</evidence>
<feature type="transmembrane region" description="Helical" evidence="2">
    <location>
        <begin position="58"/>
        <end position="78"/>
    </location>
</feature>
<evidence type="ECO:0000313" key="3">
    <source>
        <dbReference type="EMBL" id="OLQ11377.1"/>
    </source>
</evidence>
<feature type="compositionally biased region" description="Basic and acidic residues" evidence="1">
    <location>
        <begin position="96"/>
        <end position="110"/>
    </location>
</feature>
<keyword evidence="2" id="KW-0472">Membrane</keyword>
<keyword evidence="4" id="KW-1185">Reference proteome</keyword>
<dbReference type="OrthoDB" id="438186at2759"/>
<name>A0A1Q9EVC6_SYMMI</name>
<evidence type="ECO:0000313" key="4">
    <source>
        <dbReference type="Proteomes" id="UP000186817"/>
    </source>
</evidence>
<gene>
    <name evidence="3" type="ORF">AK812_SmicGene4803</name>
</gene>
<dbReference type="Proteomes" id="UP000186817">
    <property type="component" value="Unassembled WGS sequence"/>
</dbReference>
<accession>A0A1Q9EVC6</accession>
<dbReference type="EMBL" id="LSRX01000060">
    <property type="protein sequence ID" value="OLQ11377.1"/>
    <property type="molecule type" value="Genomic_DNA"/>
</dbReference>
<feature type="region of interest" description="Disordered" evidence="1">
    <location>
        <begin position="89"/>
        <end position="110"/>
    </location>
</feature>
<organism evidence="3 4">
    <name type="scientific">Symbiodinium microadriaticum</name>
    <name type="common">Dinoflagellate</name>
    <name type="synonym">Zooxanthella microadriatica</name>
    <dbReference type="NCBI Taxonomy" id="2951"/>
    <lineage>
        <taxon>Eukaryota</taxon>
        <taxon>Sar</taxon>
        <taxon>Alveolata</taxon>
        <taxon>Dinophyceae</taxon>
        <taxon>Suessiales</taxon>
        <taxon>Symbiodiniaceae</taxon>
        <taxon>Symbiodinium</taxon>
    </lineage>
</organism>
<keyword evidence="2" id="KW-0812">Transmembrane</keyword>
<protein>
    <submittedName>
        <fullName evidence="3">Uncharacterized protein</fullName>
    </submittedName>
</protein>
<sequence length="110" mass="12216">MIVTVKKLQMLGITLKRHEHHLRKHRMQREAIASIKQAVLYLGPIGLRIRTGCLRESFGIMLGALAIFALIPLAALGVKALQQLNERCASSTPAGSKDEMETSWKDLEVP</sequence>
<evidence type="ECO:0000256" key="2">
    <source>
        <dbReference type="SAM" id="Phobius"/>
    </source>
</evidence>
<proteinExistence type="predicted"/>
<reference evidence="3 4" key="1">
    <citation type="submission" date="2016-02" db="EMBL/GenBank/DDBJ databases">
        <title>Genome analysis of coral dinoflagellate symbionts highlights evolutionary adaptations to a symbiotic lifestyle.</title>
        <authorList>
            <person name="Aranda M."/>
            <person name="Li Y."/>
            <person name="Liew Y.J."/>
            <person name="Baumgarten S."/>
            <person name="Simakov O."/>
            <person name="Wilson M."/>
            <person name="Piel J."/>
            <person name="Ashoor H."/>
            <person name="Bougouffa S."/>
            <person name="Bajic V.B."/>
            <person name="Ryu T."/>
            <person name="Ravasi T."/>
            <person name="Bayer T."/>
            <person name="Micklem G."/>
            <person name="Kim H."/>
            <person name="Bhak J."/>
            <person name="Lajeunesse T.C."/>
            <person name="Voolstra C.R."/>
        </authorList>
    </citation>
    <scope>NUCLEOTIDE SEQUENCE [LARGE SCALE GENOMIC DNA]</scope>
    <source>
        <strain evidence="3 4">CCMP2467</strain>
    </source>
</reference>
<dbReference type="AlphaFoldDB" id="A0A1Q9EVC6"/>